<proteinExistence type="predicted"/>
<feature type="chain" id="PRO_5019463349" evidence="2">
    <location>
        <begin position="22"/>
        <end position="345"/>
    </location>
</feature>
<name>A0A409VVK3_PSICY</name>
<keyword evidence="2" id="KW-0732">Signal</keyword>
<sequence length="345" mass="35522">MRSVIYVIVPALSLLNMGVEAATIAKALTTKHSGDSLQARKIVHGRQFHNADFGLDSGHVARNRIDDVMSDDVKSTITNNDGTMFDTKGNPEFTKTVFGETGNSGTSGINTSGPGIVSSTSDSGVVSDVSNASVGSGKISSEDSNTSDSGAVSDSSKANLDPSKIFGLSSLLTGLGTGEAGSTGDDLATKGSDSINGVAGILTSAAQSLKDIPSFAKSKLYGSSGSSGIIPGQLVGGTAQVSERRQVSETTDGDSTEDITTMELQSMSSSLDKVSSIESGMAVPQSFERRMIKVPRENGVVNLSLQGLPTVNQSLPAVADPSSKRSMVLERDDDASELSSNVDID</sequence>
<feature type="region of interest" description="Disordered" evidence="1">
    <location>
        <begin position="312"/>
        <end position="345"/>
    </location>
</feature>
<feature type="region of interest" description="Disordered" evidence="1">
    <location>
        <begin position="100"/>
        <end position="157"/>
    </location>
</feature>
<dbReference type="EMBL" id="NHYD01003908">
    <property type="protein sequence ID" value="PPQ70295.1"/>
    <property type="molecule type" value="Genomic_DNA"/>
</dbReference>
<gene>
    <name evidence="3" type="ORF">CVT25_014617</name>
</gene>
<dbReference type="InParanoid" id="A0A409VVK3"/>
<organism evidence="3 4">
    <name type="scientific">Psilocybe cyanescens</name>
    <dbReference type="NCBI Taxonomy" id="93625"/>
    <lineage>
        <taxon>Eukaryota</taxon>
        <taxon>Fungi</taxon>
        <taxon>Dikarya</taxon>
        <taxon>Basidiomycota</taxon>
        <taxon>Agaricomycotina</taxon>
        <taxon>Agaricomycetes</taxon>
        <taxon>Agaricomycetidae</taxon>
        <taxon>Agaricales</taxon>
        <taxon>Agaricineae</taxon>
        <taxon>Strophariaceae</taxon>
        <taxon>Psilocybe</taxon>
    </lineage>
</organism>
<dbReference type="OrthoDB" id="3070793at2759"/>
<keyword evidence="4" id="KW-1185">Reference proteome</keyword>
<dbReference type="AlphaFoldDB" id="A0A409VVK3"/>
<protein>
    <submittedName>
        <fullName evidence="3">Uncharacterized protein</fullName>
    </submittedName>
</protein>
<evidence type="ECO:0000256" key="2">
    <source>
        <dbReference type="SAM" id="SignalP"/>
    </source>
</evidence>
<accession>A0A409VVK3</accession>
<feature type="compositionally biased region" description="Low complexity" evidence="1">
    <location>
        <begin position="100"/>
        <end position="137"/>
    </location>
</feature>
<feature type="signal peptide" evidence="2">
    <location>
        <begin position="1"/>
        <end position="21"/>
    </location>
</feature>
<comment type="caution">
    <text evidence="3">The sequence shown here is derived from an EMBL/GenBank/DDBJ whole genome shotgun (WGS) entry which is preliminary data.</text>
</comment>
<evidence type="ECO:0000313" key="3">
    <source>
        <dbReference type="EMBL" id="PPQ70295.1"/>
    </source>
</evidence>
<evidence type="ECO:0000256" key="1">
    <source>
        <dbReference type="SAM" id="MobiDB-lite"/>
    </source>
</evidence>
<evidence type="ECO:0000313" key="4">
    <source>
        <dbReference type="Proteomes" id="UP000283269"/>
    </source>
</evidence>
<reference evidence="3 4" key="1">
    <citation type="journal article" date="2018" name="Evol. Lett.">
        <title>Horizontal gene cluster transfer increased hallucinogenic mushroom diversity.</title>
        <authorList>
            <person name="Reynolds H.T."/>
            <person name="Vijayakumar V."/>
            <person name="Gluck-Thaler E."/>
            <person name="Korotkin H.B."/>
            <person name="Matheny P.B."/>
            <person name="Slot J.C."/>
        </authorList>
    </citation>
    <scope>NUCLEOTIDE SEQUENCE [LARGE SCALE GENOMIC DNA]</scope>
    <source>
        <strain evidence="3 4">2631</strain>
    </source>
</reference>
<feature type="compositionally biased region" description="Polar residues" evidence="1">
    <location>
        <begin position="138"/>
        <end position="157"/>
    </location>
</feature>
<dbReference type="Proteomes" id="UP000283269">
    <property type="component" value="Unassembled WGS sequence"/>
</dbReference>